<accession>A0ABD2IS48</accession>
<dbReference type="Gene3D" id="1.10.287.1490">
    <property type="match status" value="2"/>
</dbReference>
<feature type="coiled-coil region" evidence="1">
    <location>
        <begin position="1094"/>
        <end position="1247"/>
    </location>
</feature>
<comment type="caution">
    <text evidence="3">The sequence shown here is derived from an EMBL/GenBank/DDBJ whole genome shotgun (WGS) entry which is preliminary data.</text>
</comment>
<feature type="coiled-coil region" evidence="1">
    <location>
        <begin position="90"/>
        <end position="165"/>
    </location>
</feature>
<name>A0ABD2IS48_9BILA</name>
<feature type="compositionally biased region" description="Polar residues" evidence="2">
    <location>
        <begin position="411"/>
        <end position="420"/>
    </location>
</feature>
<evidence type="ECO:0000313" key="4">
    <source>
        <dbReference type="Proteomes" id="UP001620626"/>
    </source>
</evidence>
<proteinExistence type="predicted"/>
<feature type="compositionally biased region" description="Acidic residues" evidence="2">
    <location>
        <begin position="1329"/>
        <end position="1339"/>
    </location>
</feature>
<reference evidence="3 4" key="1">
    <citation type="submission" date="2024-10" db="EMBL/GenBank/DDBJ databases">
        <authorList>
            <person name="Kim D."/>
        </authorList>
    </citation>
    <scope>NUCLEOTIDE SEQUENCE [LARGE SCALE GENOMIC DNA]</scope>
    <source>
        <strain evidence="3">BH-2024</strain>
    </source>
</reference>
<organism evidence="3 4">
    <name type="scientific">Heterodera trifolii</name>
    <dbReference type="NCBI Taxonomy" id="157864"/>
    <lineage>
        <taxon>Eukaryota</taxon>
        <taxon>Metazoa</taxon>
        <taxon>Ecdysozoa</taxon>
        <taxon>Nematoda</taxon>
        <taxon>Chromadorea</taxon>
        <taxon>Rhabditida</taxon>
        <taxon>Tylenchina</taxon>
        <taxon>Tylenchomorpha</taxon>
        <taxon>Tylenchoidea</taxon>
        <taxon>Heteroderidae</taxon>
        <taxon>Heteroderinae</taxon>
        <taxon>Heterodera</taxon>
    </lineage>
</organism>
<keyword evidence="1" id="KW-0175">Coiled coil</keyword>
<feature type="coiled-coil region" evidence="1">
    <location>
        <begin position="527"/>
        <end position="663"/>
    </location>
</feature>
<feature type="compositionally biased region" description="Low complexity" evidence="2">
    <location>
        <begin position="421"/>
        <end position="430"/>
    </location>
</feature>
<protein>
    <submittedName>
        <fullName evidence="3">Uncharacterized protein</fullName>
    </submittedName>
</protein>
<feature type="compositionally biased region" description="Acidic residues" evidence="2">
    <location>
        <begin position="1434"/>
        <end position="1448"/>
    </location>
</feature>
<gene>
    <name evidence="3" type="ORF">niasHT_032654</name>
</gene>
<feature type="compositionally biased region" description="Basic and acidic residues" evidence="2">
    <location>
        <begin position="1374"/>
        <end position="1394"/>
    </location>
</feature>
<evidence type="ECO:0000256" key="2">
    <source>
        <dbReference type="SAM" id="MobiDB-lite"/>
    </source>
</evidence>
<evidence type="ECO:0000313" key="3">
    <source>
        <dbReference type="EMBL" id="KAL3081972.1"/>
    </source>
</evidence>
<feature type="coiled-coil region" evidence="1">
    <location>
        <begin position="453"/>
        <end position="480"/>
    </location>
</feature>
<feature type="coiled-coil region" evidence="1">
    <location>
        <begin position="309"/>
        <end position="364"/>
    </location>
</feature>
<keyword evidence="4" id="KW-1185">Reference proteome</keyword>
<feature type="region of interest" description="Disordered" evidence="2">
    <location>
        <begin position="387"/>
        <end position="406"/>
    </location>
</feature>
<dbReference type="PANTHER" id="PTHR45615">
    <property type="entry name" value="MYOSIN HEAVY CHAIN, NON-MUSCLE"/>
    <property type="match status" value="1"/>
</dbReference>
<dbReference type="PANTHER" id="PTHR45615:SF80">
    <property type="entry name" value="GRIP DOMAIN-CONTAINING PROTEIN"/>
    <property type="match status" value="1"/>
</dbReference>
<evidence type="ECO:0000256" key="1">
    <source>
        <dbReference type="SAM" id="Coils"/>
    </source>
</evidence>
<dbReference type="EMBL" id="JBICBT010001125">
    <property type="protein sequence ID" value="KAL3081972.1"/>
    <property type="molecule type" value="Genomic_DNA"/>
</dbReference>
<dbReference type="SUPFAM" id="SSF90257">
    <property type="entry name" value="Myosin rod fragments"/>
    <property type="match status" value="1"/>
</dbReference>
<feature type="region of interest" description="Disordered" evidence="2">
    <location>
        <begin position="1313"/>
        <end position="1700"/>
    </location>
</feature>
<feature type="compositionally biased region" description="Basic and acidic residues" evidence="2">
    <location>
        <begin position="1449"/>
        <end position="1476"/>
    </location>
</feature>
<sequence>MDMGGGDSVPGRKKSAGGGRKKVTFFGTGDDYGTPLGPQEHQQQLVEQQRRHHQHVDGMVRRIGTPPPLIDDKGLSPKNDSGCAGGAADVDELLAENDQLRRTISDMEKQQQQHQAVSNTTTNVGEPLPSSVLILKAKAAAQAKIRELEAALAQNQRQAETERVELQSFIDQLKESREWALEENGKLLQQLGVAKQKCDDLHGELDASLETSAIFRRRLDENVARMDTLCTELYQSRAQTQQALDDKNIMAAEVERLKDAIFAQDEFIGMLEGDLLVYEAHVGILRDSLGATKREDRQHIKSKAFSAKLNALEMEKQEIAKRNNDEKLRVKALAVKVRYLEEERDELNARLRHYEREYGISREQPYEQQKRNAIDAESMQCTSSTVLNLEDDSSGPIDSSSPTNVADCATLSNTAGDQSDQQQQQQQQIQPNDVENDAAALAAEQLQIHAQQFQAVQALKREADERVQQLELELTTVRQSVHKFVASITGRPIPAPFNQILSSSNTNADGGIAFNDVADLDSVERLIDELLHNYGTLTEVRAELERQVEQLNEQIERAEADHAEKEHKLHDGVDQLHVQLQQCQGQIDVAQCRIDNLTRTEAEMARELGTRQRELSSATAELNSFREAKRQLEEQRAELFAQIDALNGTKSALSAELQQANTANATLSSTLSSEQQRLNRLINLLTGIVDHFRSSYANNDGTLTSAIAPLYSSESLDNFMRCIEAKTEAATTELALTPAAEQCPSIADVQSTELISPAANQSMVISPVQLSVINPTVAVAADVEQHGQQQHDLQQHMAENAESSLAPEAVMITSSTKTDDLLFTKHVAVQAAAKQIDNGAQTLSLDELNEPLFRQISEQQQQHDQDVQHKFALYKQQIEQLQHQLQSVQHNAEQQLATVTTRRECLEQQLVKSGTRVGCLEAKIEQLEQELTVIRAELSQTALKLEEEELAHLAQCNANGQLEAEIGALREANEQLNECISEQSTAVAVVEENTRNTVCQLLANVDPEFASPSIEQQQRQSNCLMLVDAGTQSSSNDFPSAITLTAAANDGANHETGGGAEQQQADDQQRLQRQLLLECINDRQQFEHELGQNVQQLLALKTELESSVDVLRAEIWALNDEMKKKFEESDTLSQRLHSADSQLATLRAENGQLLAKLRDTEQQMGALNTAMEKHGEVREQLEVANRRIDELMSEKEMEMLRMNETVVELNARIAELEAANAAFSIEIQGLTSRLQQLQSSLLEAKNLLGSWRTDLLNLREQQQQFVTQSNCSIDSAHKMATQAVEEAKAARLVTKSRDVDALVRENQHLINTNARLQHKLDQYSNNNNNDEEEDGDKDGEENKSAAQVPPTPQPPVIDLTNYHEDDGVEEEERPYEKQDDHCENGEAERHHELQDDQCESGEAGRNGKQSDQTVEDEQYDQMGHEKQTDHCGNEELDDSWGWDEQEGGEDQRSDQKECEKHTDRKGHKEQTDHCGNEELDDSWGLNEQGDGENQRSDQKERKEHIDRKGYEKQTDHFGNEELDDSWGWNEQGDGEDQRSDQKEREEHIDRKGYEKQTDHCGNEELDDSWGWNEQGDGEDQRSDQKEREEHIDRKGYEKQTDHCGNEELDDSWGWNEQGDGEHQRIDQKVHEKHTDRKRHEEQTDHFGNEELDDSWGCNEQEGGEGQRSDQKEREEQTEIEQKQEKRFDQYEEAAASEPKKTIFDNLVDWAWGDK</sequence>
<dbReference type="Proteomes" id="UP001620626">
    <property type="component" value="Unassembled WGS sequence"/>
</dbReference>
<feature type="compositionally biased region" description="Basic and acidic residues" evidence="2">
    <location>
        <begin position="1578"/>
        <end position="1605"/>
    </location>
</feature>
<feature type="compositionally biased region" description="Basic residues" evidence="2">
    <location>
        <begin position="11"/>
        <end position="23"/>
    </location>
</feature>
<feature type="region of interest" description="Disordered" evidence="2">
    <location>
        <begin position="411"/>
        <end position="433"/>
    </location>
</feature>
<feature type="coiled-coil region" evidence="1">
    <location>
        <begin position="871"/>
        <end position="982"/>
    </location>
</feature>
<feature type="compositionally biased region" description="Basic and acidic residues" evidence="2">
    <location>
        <begin position="1664"/>
        <end position="1689"/>
    </location>
</feature>
<feature type="region of interest" description="Disordered" evidence="2">
    <location>
        <begin position="1"/>
        <end position="44"/>
    </location>
</feature>
<feature type="compositionally biased region" description="Basic and acidic residues" evidence="2">
    <location>
        <begin position="1535"/>
        <end position="1562"/>
    </location>
</feature>
<feature type="compositionally biased region" description="Basic and acidic residues" evidence="2">
    <location>
        <begin position="1619"/>
        <end position="1648"/>
    </location>
</feature>
<feature type="compositionally biased region" description="Basic and acidic residues" evidence="2">
    <location>
        <begin position="1422"/>
        <end position="1433"/>
    </location>
</feature>
<feature type="compositionally biased region" description="Basic and acidic residues" evidence="2">
    <location>
        <begin position="1492"/>
        <end position="1519"/>
    </location>
</feature>